<evidence type="ECO:0000256" key="2">
    <source>
        <dbReference type="ARBA" id="ARBA00010961"/>
    </source>
</evidence>
<keyword evidence="3" id="KW-0815">Transposition</keyword>
<comment type="function">
    <text evidence="1">Required for the transposition of the insertion element.</text>
</comment>
<evidence type="ECO:0000256" key="6">
    <source>
        <dbReference type="SAM" id="MobiDB-lite"/>
    </source>
</evidence>
<dbReference type="Proteomes" id="UP000518315">
    <property type="component" value="Unassembled WGS sequence"/>
</dbReference>
<dbReference type="PANTHER" id="PTHR33217:SF5">
    <property type="entry name" value="MUTATOR FAMILY TRANSPOSASE"/>
    <property type="match status" value="1"/>
</dbReference>
<gene>
    <name evidence="7" type="ORF">FHS26_005413</name>
</gene>
<comment type="caution">
    <text evidence="7">The sequence shown here is derived from an EMBL/GenBank/DDBJ whole genome shotgun (WGS) entry which is preliminary data.</text>
</comment>
<dbReference type="Pfam" id="PF00872">
    <property type="entry name" value="Transposase_mut"/>
    <property type="match status" value="1"/>
</dbReference>
<keyword evidence="5" id="KW-0233">DNA recombination</keyword>
<keyword evidence="8" id="KW-1185">Reference proteome</keyword>
<dbReference type="InterPro" id="IPR001207">
    <property type="entry name" value="Transposase_mutator"/>
</dbReference>
<dbReference type="GO" id="GO:0004803">
    <property type="term" value="F:transposase activity"/>
    <property type="evidence" value="ECO:0007669"/>
    <property type="project" value="InterPro"/>
</dbReference>
<evidence type="ECO:0000256" key="5">
    <source>
        <dbReference type="ARBA" id="ARBA00023172"/>
    </source>
</evidence>
<dbReference type="GO" id="GO:0003677">
    <property type="term" value="F:DNA binding"/>
    <property type="evidence" value="ECO:0007669"/>
    <property type="project" value="UniProtKB-KW"/>
</dbReference>
<keyword evidence="4" id="KW-0238">DNA-binding</keyword>
<feature type="region of interest" description="Disordered" evidence="6">
    <location>
        <begin position="406"/>
        <end position="438"/>
    </location>
</feature>
<evidence type="ECO:0000256" key="4">
    <source>
        <dbReference type="ARBA" id="ARBA00023125"/>
    </source>
</evidence>
<dbReference type="GO" id="GO:0006313">
    <property type="term" value="P:DNA transposition"/>
    <property type="evidence" value="ECO:0007669"/>
    <property type="project" value="InterPro"/>
</dbReference>
<evidence type="ECO:0000256" key="1">
    <source>
        <dbReference type="ARBA" id="ARBA00002190"/>
    </source>
</evidence>
<organism evidence="7 8">
    <name type="scientific">Rhizobium pisi</name>
    <dbReference type="NCBI Taxonomy" id="574561"/>
    <lineage>
        <taxon>Bacteria</taxon>
        <taxon>Pseudomonadati</taxon>
        <taxon>Pseudomonadota</taxon>
        <taxon>Alphaproteobacteria</taxon>
        <taxon>Hyphomicrobiales</taxon>
        <taxon>Rhizobiaceae</taxon>
        <taxon>Rhizobium/Agrobacterium group</taxon>
        <taxon>Rhizobium</taxon>
    </lineage>
</organism>
<comment type="similarity">
    <text evidence="2">Belongs to the transposase mutator family.</text>
</comment>
<proteinExistence type="inferred from homology"/>
<dbReference type="AlphaFoldDB" id="A0A7W5BRY2"/>
<protein>
    <submittedName>
        <fullName evidence="7">Putative transposase</fullName>
    </submittedName>
</protein>
<dbReference type="EMBL" id="JACHXH010000024">
    <property type="protein sequence ID" value="MBB3137648.1"/>
    <property type="molecule type" value="Genomic_DNA"/>
</dbReference>
<dbReference type="PANTHER" id="PTHR33217">
    <property type="entry name" value="TRANSPOSASE FOR INSERTION SEQUENCE ELEMENT IS1081"/>
    <property type="match status" value="1"/>
</dbReference>
<name>A0A7W5BRY2_9HYPH</name>
<accession>A0A7W5BRY2</accession>
<feature type="compositionally biased region" description="Pro residues" evidence="6">
    <location>
        <begin position="408"/>
        <end position="417"/>
    </location>
</feature>
<dbReference type="NCBIfam" id="NF033543">
    <property type="entry name" value="transpos_IS256"/>
    <property type="match status" value="1"/>
</dbReference>
<reference evidence="7 8" key="1">
    <citation type="submission" date="2020-08" db="EMBL/GenBank/DDBJ databases">
        <title>Genomic Encyclopedia of Type Strains, Phase III (KMG-III): the genomes of soil and plant-associated and newly described type strains.</title>
        <authorList>
            <person name="Whitman W."/>
        </authorList>
    </citation>
    <scope>NUCLEOTIDE SEQUENCE [LARGE SCALE GENOMIC DNA]</scope>
    <source>
        <strain evidence="7 8">CECT 4113</strain>
    </source>
</reference>
<evidence type="ECO:0000313" key="8">
    <source>
        <dbReference type="Proteomes" id="UP000518315"/>
    </source>
</evidence>
<feature type="compositionally biased region" description="Polar residues" evidence="6">
    <location>
        <begin position="420"/>
        <end position="431"/>
    </location>
</feature>
<sequence length="458" mass="51408">MDQLLAGSDAKTAFESNGLLDQLKKALAEQALNSEMDHHLSDEETVGNSRNGYGRKTVLTDSGSLELSIPRDRQSSFDPQLLAKYQRRFPGFDEKIVSMYARGMSTREIVGHVQDLYGIDVSADLISAVTDAALDEVATWQSRPLEPVYPLVFFDALRVKDQRRRPCKAVHIALGVRGDGTKEMLGLWIETNEGAKFWLRVMNEMKNRGVEDILIAVVDGLKGFPDAINAVFAQTTVQTCIVHLLRNSLDFASWKDRKDLARELKAIYVAIDDKAAEAALTTFEGGFWGRKFPAVAQIWRRAWQEVIPFFAFPMDVRPIIYTTNAIEALNSKLRRAVRARGHFPSDEAATKLLYLVLNRSEKEWKMPPREWRWQNPNSPFSLRTAFRPQGRKSKCSTARPYTKFLTVPPKPLRPIPDQPLRSTNSNPSTPGNGRVGSRECTACLKSAGSASRGHIQTT</sequence>
<evidence type="ECO:0000256" key="3">
    <source>
        <dbReference type="ARBA" id="ARBA00022578"/>
    </source>
</evidence>
<evidence type="ECO:0000313" key="7">
    <source>
        <dbReference type="EMBL" id="MBB3137648.1"/>
    </source>
</evidence>